<dbReference type="Pfam" id="PF00088">
    <property type="entry name" value="Trefoil"/>
    <property type="match status" value="1"/>
</dbReference>
<dbReference type="PANTHER" id="PTHR22762:SF131">
    <property type="entry name" value="GLYCOSIDE HYDROLASE FAMILY 31 N-TERMINAL DOMAIN-CONTAINING PROTEIN"/>
    <property type="match status" value="1"/>
</dbReference>
<accession>A0A1S6J0W8</accession>
<feature type="domain" description="P-type" evidence="11">
    <location>
        <begin position="67"/>
        <end position="117"/>
    </location>
</feature>
<dbReference type="SMART" id="SM00018">
    <property type="entry name" value="PD"/>
    <property type="match status" value="1"/>
</dbReference>
<comment type="caution">
    <text evidence="8">Lacks conserved residue(s) required for the propagation of feature annotation.</text>
</comment>
<dbReference type="CDD" id="cd00111">
    <property type="entry name" value="Trefoil"/>
    <property type="match status" value="1"/>
</dbReference>
<dbReference type="InterPro" id="IPR000322">
    <property type="entry name" value="Glyco_hydro_31_TIM"/>
</dbReference>
<dbReference type="PROSITE" id="PS00707">
    <property type="entry name" value="GLYCOSYL_HYDROL_F31_2"/>
    <property type="match status" value="1"/>
</dbReference>
<dbReference type="GO" id="GO:0005975">
    <property type="term" value="P:carbohydrate metabolic process"/>
    <property type="evidence" value="ECO:0007669"/>
    <property type="project" value="InterPro"/>
</dbReference>
<keyword evidence="5" id="KW-1015">Disulfide bond</keyword>
<dbReference type="InterPro" id="IPR048395">
    <property type="entry name" value="Glyco_hydro_31_C"/>
</dbReference>
<dbReference type="Gene3D" id="2.60.40.1760">
    <property type="entry name" value="glycosyl hydrolase (family 31)"/>
    <property type="match status" value="1"/>
</dbReference>
<keyword evidence="4 10" id="KW-0472">Membrane</keyword>
<dbReference type="AlphaFoldDB" id="A0A1S6J0W8"/>
<evidence type="ECO:0000256" key="10">
    <source>
        <dbReference type="SAM" id="Phobius"/>
    </source>
</evidence>
<dbReference type="PROSITE" id="PS00025">
    <property type="entry name" value="P_TREFOIL_1"/>
    <property type="match status" value="1"/>
</dbReference>
<dbReference type="PROSITE" id="PS00129">
    <property type="entry name" value="GLYCOSYL_HYDROL_F31_1"/>
    <property type="match status" value="1"/>
</dbReference>
<evidence type="ECO:0000256" key="7">
    <source>
        <dbReference type="ARBA" id="ARBA00023295"/>
    </source>
</evidence>
<dbReference type="InterPro" id="IPR030458">
    <property type="entry name" value="Glyco_hydro_31_AS"/>
</dbReference>
<dbReference type="Gene3D" id="3.20.20.80">
    <property type="entry name" value="Glycosidases"/>
    <property type="match status" value="1"/>
</dbReference>
<dbReference type="GO" id="GO:0004558">
    <property type="term" value="F:alpha-1,4-glucosidase activity"/>
    <property type="evidence" value="ECO:0007669"/>
    <property type="project" value="TreeGrafter"/>
</dbReference>
<keyword evidence="10" id="KW-1133">Transmembrane helix</keyword>
<dbReference type="InterPro" id="IPR044913">
    <property type="entry name" value="P_trefoil_dom_sf"/>
</dbReference>
<evidence type="ECO:0000313" key="12">
    <source>
        <dbReference type="EMBL" id="AQS60670.1"/>
    </source>
</evidence>
<dbReference type="InterPro" id="IPR017957">
    <property type="entry name" value="P_trefoil_CS"/>
</dbReference>
<dbReference type="InterPro" id="IPR025887">
    <property type="entry name" value="Glyco_hydro_31_N_dom"/>
</dbReference>
<comment type="subcellular location">
    <subcellularLocation>
        <location evidence="1">Endomembrane system</location>
    </subcellularLocation>
</comment>
<evidence type="ECO:0000256" key="8">
    <source>
        <dbReference type="PROSITE-ProRule" id="PRU00779"/>
    </source>
</evidence>
<evidence type="ECO:0000259" key="11">
    <source>
        <dbReference type="PROSITE" id="PS51448"/>
    </source>
</evidence>
<evidence type="ECO:0000256" key="6">
    <source>
        <dbReference type="ARBA" id="ARBA00023180"/>
    </source>
</evidence>
<dbReference type="Pfam" id="PF21365">
    <property type="entry name" value="Glyco_hydro_31_3rd"/>
    <property type="match status" value="1"/>
</dbReference>
<dbReference type="FunFam" id="2.60.40.1180:FF:000005">
    <property type="entry name" value="Maltase-glucoamylase, intestinal"/>
    <property type="match status" value="1"/>
</dbReference>
<comment type="similarity">
    <text evidence="2 9">Belongs to the glycosyl hydrolase 31 family.</text>
</comment>
<evidence type="ECO:0000256" key="9">
    <source>
        <dbReference type="RuleBase" id="RU361185"/>
    </source>
</evidence>
<dbReference type="GO" id="GO:0012505">
    <property type="term" value="C:endomembrane system"/>
    <property type="evidence" value="ECO:0007669"/>
    <property type="project" value="UniProtKB-SubCell"/>
</dbReference>
<evidence type="ECO:0000256" key="4">
    <source>
        <dbReference type="ARBA" id="ARBA00023136"/>
    </source>
</evidence>
<dbReference type="SUPFAM" id="SSF74650">
    <property type="entry name" value="Galactose mutarotase-like"/>
    <property type="match status" value="1"/>
</dbReference>
<evidence type="ECO:0000256" key="5">
    <source>
        <dbReference type="ARBA" id="ARBA00023157"/>
    </source>
</evidence>
<dbReference type="InterPro" id="IPR017853">
    <property type="entry name" value="GH"/>
</dbReference>
<dbReference type="EMBL" id="KU764423">
    <property type="protein sequence ID" value="AQS60670.1"/>
    <property type="molecule type" value="mRNA"/>
</dbReference>
<dbReference type="Pfam" id="PF13802">
    <property type="entry name" value="Gal_mutarotas_2"/>
    <property type="match status" value="1"/>
</dbReference>
<keyword evidence="3 9" id="KW-0378">Hydrolase</keyword>
<dbReference type="Gene3D" id="4.10.110.10">
    <property type="entry name" value="Spasmolytic Protein, domain 1"/>
    <property type="match status" value="1"/>
</dbReference>
<organism evidence="12">
    <name type="scientific">Sogatella furcifera</name>
    <name type="common">White-backed planthopper</name>
    <dbReference type="NCBI Taxonomy" id="113103"/>
    <lineage>
        <taxon>Eukaryota</taxon>
        <taxon>Metazoa</taxon>
        <taxon>Ecdysozoa</taxon>
        <taxon>Arthropoda</taxon>
        <taxon>Hexapoda</taxon>
        <taxon>Insecta</taxon>
        <taxon>Pterygota</taxon>
        <taxon>Neoptera</taxon>
        <taxon>Paraneoptera</taxon>
        <taxon>Hemiptera</taxon>
        <taxon>Auchenorrhyncha</taxon>
        <taxon>Fulgoroidea</taxon>
        <taxon>Delphacidae</taxon>
        <taxon>Delphacinae</taxon>
        <taxon>Sogatella</taxon>
    </lineage>
</organism>
<dbReference type="Pfam" id="PF01055">
    <property type="entry name" value="Glyco_hydro_31_2nd"/>
    <property type="match status" value="1"/>
</dbReference>
<keyword evidence="10" id="KW-0812">Transmembrane</keyword>
<name>A0A1S6J0W8_SOGFU</name>
<reference evidence="12" key="1">
    <citation type="journal article" date="2016" name="PLoS ONE">
        <title>Transcriptomic and Expression Analysis of the Salivary Glands in White-Backed Planthoppers, Sogatella furcifera.</title>
        <authorList>
            <person name="Li Z."/>
            <person name="An X.K."/>
            <person name="Liu Y.D."/>
            <person name="Hou M.L."/>
        </authorList>
    </citation>
    <scope>NUCLEOTIDE SEQUENCE</scope>
</reference>
<dbReference type="SUPFAM" id="SSF51445">
    <property type="entry name" value="(Trans)glycosidases"/>
    <property type="match status" value="1"/>
</dbReference>
<dbReference type="InterPro" id="IPR013780">
    <property type="entry name" value="Glyco_hydro_b"/>
</dbReference>
<keyword evidence="7 9" id="KW-0326">Glycosidase</keyword>
<feature type="transmembrane region" description="Helical" evidence="10">
    <location>
        <begin position="20"/>
        <end position="37"/>
    </location>
</feature>
<dbReference type="CDD" id="cd06602">
    <property type="entry name" value="GH31_MGAM_SI_GAA"/>
    <property type="match status" value="1"/>
</dbReference>
<keyword evidence="6" id="KW-0325">Glycoprotein</keyword>
<evidence type="ECO:0000256" key="2">
    <source>
        <dbReference type="ARBA" id="ARBA00007806"/>
    </source>
</evidence>
<proteinExistence type="evidence at transcript level"/>
<evidence type="ECO:0000256" key="3">
    <source>
        <dbReference type="ARBA" id="ARBA00022801"/>
    </source>
</evidence>
<dbReference type="GO" id="GO:0030246">
    <property type="term" value="F:carbohydrate binding"/>
    <property type="evidence" value="ECO:0007669"/>
    <property type="project" value="InterPro"/>
</dbReference>
<dbReference type="PROSITE" id="PS51448">
    <property type="entry name" value="P_TREFOIL_2"/>
    <property type="match status" value="1"/>
</dbReference>
<dbReference type="PANTHER" id="PTHR22762">
    <property type="entry name" value="ALPHA-GLUCOSIDASE"/>
    <property type="match status" value="1"/>
</dbReference>
<protein>
    <submittedName>
        <fullName evidence="12">Lysosomal alpha-glucosidase</fullName>
    </submittedName>
</protein>
<dbReference type="FunFam" id="2.60.40.1180:FF:000001">
    <property type="entry name" value="Maltase-glucoamylase, intestinal"/>
    <property type="match status" value="1"/>
</dbReference>
<dbReference type="SUPFAM" id="SSF51011">
    <property type="entry name" value="Glycosyl hydrolase domain"/>
    <property type="match status" value="1"/>
</dbReference>
<dbReference type="CDD" id="cd14752">
    <property type="entry name" value="GH31_N"/>
    <property type="match status" value="1"/>
</dbReference>
<sequence length="926" mass="104473">MGKPAEKIKKPVASSVCRKLTIAFILLIVPLTLILTFNNQDWELYGNAAIEVQIPAEIPAPPAPDISQCSSINDTMKTDCFPRGAASEKSCAQRGCCWMVPKNASLSKNIPYCFYPQNYALYEFLNVSSTDLGVTGFLNRSFSSPYPSDLDLLKLDVKFETENRLNVKLYDPNIKRYEPQIPEVAVLEMAARNTSYSVTINKKLPGFSVVRRSTNKVVFESTSAGFTFADQFLQLSAFLPTKNIYGLGVHRNDFLLNNDWHTIPLFNSDQPPADNLNLYSSHPFFIAIEDDGSSFGVLLLNSNAMDIIVQPAPAITYRAIGGILNFYFFLGPTPNEVIEQYTELVGRPMLPPYWSLGFHLCRFGYKNLDDAKSILKKNLDAGVAVETQWLDIDYMQNRNDFTHDKNKFNGMKEFVQDLHKEGRHFMMIMDPGVSASEPHGTYPPYDDAIKMDVLVKDHTGSQPIIGKVWNPKSTVFPDFTHENATKYWLKQLRDQYEKQFQFDGLWIDMNEPSNFVYGSLTGCPAGSPVEDPPYLPAIHGGVLRAHTLCMTARHRWGRHYDLHNLYGMTEAVATNFALAELREKRPFVISRSSFVGLGKYAGVWTGDVYSTWQDLYHSIPDMLTYNVLGIPMVGADICGFNGNTTVALCQRWSQLGAFYPFSRNHNEDGAYGQDPVSLGPDVVNSFKKAYTVRYTLLPYLYTLFWNANNRGHPVARPLFFEFPNDKATFPINRQFMWGSAIHIVPVLEEGMTYVKGYFPKCRWFNYYNFEELVNHGPEISISAPMDTIPVFLRGGHIVPTQEPNVTIALSRKNNFGLLVAPDEKGSSGGTLFWDDGESIGTYDKAEYVLVNFTLEGSALKSSVLHKRKELSMRLGSVSVMGVGSAVTKVTVNKKSFSTFKYYPKEKHLEIRDLTIDLQEPFEISWS</sequence>
<dbReference type="InterPro" id="IPR030459">
    <property type="entry name" value="Glyco_hydro_31_CS"/>
</dbReference>
<dbReference type="InterPro" id="IPR000519">
    <property type="entry name" value="P_trefoil_dom"/>
</dbReference>
<dbReference type="Gene3D" id="2.60.40.1180">
    <property type="entry name" value="Golgi alpha-mannosidase II"/>
    <property type="match status" value="2"/>
</dbReference>
<evidence type="ECO:0000256" key="1">
    <source>
        <dbReference type="ARBA" id="ARBA00004308"/>
    </source>
</evidence>
<dbReference type="InterPro" id="IPR011013">
    <property type="entry name" value="Gal_mutarotase_sf_dom"/>
</dbReference>